<sequence>MRCLILSLLIKVFSCVTWRWAARKLVRMGSSDVRLNKMMYQIDNPSLFSRLHIFATLIYLRRKH</sequence>
<dbReference type="AlphaFoldDB" id="A0A0E9T9U3"/>
<name>A0A0E9T9U3_ANGAN</name>
<protein>
    <recommendedName>
        <fullName evidence="3">Secreted protein</fullName>
    </recommendedName>
</protein>
<reference evidence="2" key="2">
    <citation type="journal article" date="2015" name="Fish Shellfish Immunol.">
        <title>Early steps in the European eel (Anguilla anguilla)-Vibrio vulnificus interaction in the gills: Role of the RtxA13 toxin.</title>
        <authorList>
            <person name="Callol A."/>
            <person name="Pajuelo D."/>
            <person name="Ebbesson L."/>
            <person name="Teles M."/>
            <person name="MacKenzie S."/>
            <person name="Amaro C."/>
        </authorList>
    </citation>
    <scope>NUCLEOTIDE SEQUENCE</scope>
</reference>
<accession>A0A0E9T9U3</accession>
<organism evidence="2">
    <name type="scientific">Anguilla anguilla</name>
    <name type="common">European freshwater eel</name>
    <name type="synonym">Muraena anguilla</name>
    <dbReference type="NCBI Taxonomy" id="7936"/>
    <lineage>
        <taxon>Eukaryota</taxon>
        <taxon>Metazoa</taxon>
        <taxon>Chordata</taxon>
        <taxon>Craniata</taxon>
        <taxon>Vertebrata</taxon>
        <taxon>Euteleostomi</taxon>
        <taxon>Actinopterygii</taxon>
        <taxon>Neopterygii</taxon>
        <taxon>Teleostei</taxon>
        <taxon>Anguilliformes</taxon>
        <taxon>Anguillidae</taxon>
        <taxon>Anguilla</taxon>
    </lineage>
</organism>
<feature type="chain" id="PRO_5012565412" description="Secreted protein" evidence="1">
    <location>
        <begin position="16"/>
        <end position="64"/>
    </location>
</feature>
<keyword evidence="1" id="KW-0732">Signal</keyword>
<evidence type="ECO:0000256" key="1">
    <source>
        <dbReference type="SAM" id="SignalP"/>
    </source>
</evidence>
<proteinExistence type="predicted"/>
<evidence type="ECO:0008006" key="3">
    <source>
        <dbReference type="Google" id="ProtNLM"/>
    </source>
</evidence>
<evidence type="ECO:0000313" key="2">
    <source>
        <dbReference type="EMBL" id="JAH49655.1"/>
    </source>
</evidence>
<reference evidence="2" key="1">
    <citation type="submission" date="2014-11" db="EMBL/GenBank/DDBJ databases">
        <authorList>
            <person name="Amaro Gonzalez C."/>
        </authorList>
    </citation>
    <scope>NUCLEOTIDE SEQUENCE</scope>
</reference>
<dbReference type="EMBL" id="GBXM01058922">
    <property type="protein sequence ID" value="JAH49655.1"/>
    <property type="molecule type" value="Transcribed_RNA"/>
</dbReference>
<feature type="signal peptide" evidence="1">
    <location>
        <begin position="1"/>
        <end position="15"/>
    </location>
</feature>